<name>A0A445F116_GLYSO</name>
<evidence type="ECO:0000313" key="2">
    <source>
        <dbReference type="EMBL" id="RZB42460.1"/>
    </source>
</evidence>
<evidence type="ECO:0000259" key="1">
    <source>
        <dbReference type="Pfam" id="PF26133"/>
    </source>
</evidence>
<dbReference type="PANTHER" id="PTHR33018">
    <property type="entry name" value="OS10G0338966 PROTEIN-RELATED"/>
    <property type="match status" value="1"/>
</dbReference>
<reference evidence="2 3" key="1">
    <citation type="submission" date="2018-09" db="EMBL/GenBank/DDBJ databases">
        <title>A high-quality reference genome of wild soybean provides a powerful tool to mine soybean genomes.</title>
        <authorList>
            <person name="Xie M."/>
            <person name="Chung C.Y.L."/>
            <person name="Li M.-W."/>
            <person name="Wong F.-L."/>
            <person name="Chan T.-F."/>
            <person name="Lam H.-M."/>
        </authorList>
    </citation>
    <scope>NUCLEOTIDE SEQUENCE [LARGE SCALE GENOMIC DNA]</scope>
    <source>
        <strain evidence="3">cv. W05</strain>
        <tissue evidence="2">Hypocotyl of etiolated seedlings</tissue>
    </source>
</reference>
<dbReference type="PANTHER" id="PTHR33018:SF34">
    <property type="entry name" value="OS02G0472350 PROTEIN"/>
    <property type="match status" value="1"/>
</dbReference>
<dbReference type="Pfam" id="PF26133">
    <property type="entry name" value="DUF8039"/>
    <property type="match status" value="1"/>
</dbReference>
<keyword evidence="3" id="KW-1185">Reference proteome</keyword>
<dbReference type="InterPro" id="IPR038765">
    <property type="entry name" value="Papain-like_cys_pep_sf"/>
</dbReference>
<protein>
    <recommendedName>
        <fullName evidence="1">DUF8039 domain-containing protein</fullName>
    </recommendedName>
</protein>
<accession>A0A445F116</accession>
<sequence>MKNQFMTTQPKDKTDNVQHVDDVIRSGKGSCTVPSSNFPEGVSSCKLFVVPPSLLLVAHGKVHNIQSDTLHGRHLPDGHLKVSVEVVVESDASLSIPGDDDDIMTIKDAVGTFVAWPLNLIQVSFMCPRQSNNNDCGYYVYRYMKEIIKHSEGGSIPIDLRAFSSYGRRTRELRLALPSKGRLRQLATPLGTVFVS</sequence>
<organism evidence="2 3">
    <name type="scientific">Glycine soja</name>
    <name type="common">Wild soybean</name>
    <dbReference type="NCBI Taxonomy" id="3848"/>
    <lineage>
        <taxon>Eukaryota</taxon>
        <taxon>Viridiplantae</taxon>
        <taxon>Streptophyta</taxon>
        <taxon>Embryophyta</taxon>
        <taxon>Tracheophyta</taxon>
        <taxon>Spermatophyta</taxon>
        <taxon>Magnoliopsida</taxon>
        <taxon>eudicotyledons</taxon>
        <taxon>Gunneridae</taxon>
        <taxon>Pentapetalae</taxon>
        <taxon>rosids</taxon>
        <taxon>fabids</taxon>
        <taxon>Fabales</taxon>
        <taxon>Fabaceae</taxon>
        <taxon>Papilionoideae</taxon>
        <taxon>50 kb inversion clade</taxon>
        <taxon>NPAAA clade</taxon>
        <taxon>indigoferoid/millettioid clade</taxon>
        <taxon>Phaseoleae</taxon>
        <taxon>Glycine</taxon>
        <taxon>Glycine subgen. Soja</taxon>
    </lineage>
</organism>
<dbReference type="Gene3D" id="1.10.418.20">
    <property type="match status" value="1"/>
</dbReference>
<dbReference type="AlphaFoldDB" id="A0A445F116"/>
<dbReference type="EMBL" id="QZWG01000020">
    <property type="protein sequence ID" value="RZB42460.1"/>
    <property type="molecule type" value="Genomic_DNA"/>
</dbReference>
<proteinExistence type="predicted"/>
<feature type="domain" description="DUF8039" evidence="1">
    <location>
        <begin position="40"/>
        <end position="123"/>
    </location>
</feature>
<dbReference type="SUPFAM" id="SSF54001">
    <property type="entry name" value="Cysteine proteinases"/>
    <property type="match status" value="1"/>
</dbReference>
<gene>
    <name evidence="2" type="ORF">D0Y65_053160</name>
</gene>
<dbReference type="Proteomes" id="UP000289340">
    <property type="component" value="Chromosome 20"/>
</dbReference>
<dbReference type="InterPro" id="IPR058352">
    <property type="entry name" value="DUF8039"/>
</dbReference>
<evidence type="ECO:0000313" key="3">
    <source>
        <dbReference type="Proteomes" id="UP000289340"/>
    </source>
</evidence>
<comment type="caution">
    <text evidence="2">The sequence shown here is derived from an EMBL/GenBank/DDBJ whole genome shotgun (WGS) entry which is preliminary data.</text>
</comment>